<dbReference type="InterPro" id="IPR050328">
    <property type="entry name" value="Dev_Immune_Receptor"/>
</dbReference>
<accession>A0A8S3UH90</accession>
<dbReference type="InterPro" id="IPR003591">
    <property type="entry name" value="Leu-rich_rpt_typical-subtyp"/>
</dbReference>
<dbReference type="Pfam" id="PF13855">
    <property type="entry name" value="LRR_8"/>
    <property type="match status" value="1"/>
</dbReference>
<dbReference type="Gene3D" id="3.80.10.10">
    <property type="entry name" value="Ribonuclease Inhibitor"/>
    <property type="match status" value="2"/>
</dbReference>
<dbReference type="Pfam" id="PF13306">
    <property type="entry name" value="LRR_5"/>
    <property type="match status" value="1"/>
</dbReference>
<protein>
    <recommendedName>
        <fullName evidence="4">Fibronectin type-III domain-containing protein</fullName>
    </recommendedName>
</protein>
<dbReference type="GO" id="GO:0031012">
    <property type="term" value="C:extracellular matrix"/>
    <property type="evidence" value="ECO:0007669"/>
    <property type="project" value="TreeGrafter"/>
</dbReference>
<evidence type="ECO:0000256" key="3">
    <source>
        <dbReference type="ARBA" id="ARBA00022737"/>
    </source>
</evidence>
<proteinExistence type="predicted"/>
<dbReference type="PANTHER" id="PTHR24373">
    <property type="entry name" value="SLIT RELATED LEUCINE-RICH REPEAT NEURONAL PROTEIN"/>
    <property type="match status" value="1"/>
</dbReference>
<dbReference type="SMART" id="SM00369">
    <property type="entry name" value="LRR_TYP"/>
    <property type="match status" value="7"/>
</dbReference>
<dbReference type="CDD" id="cd00063">
    <property type="entry name" value="FN3"/>
    <property type="match status" value="1"/>
</dbReference>
<dbReference type="PANTHER" id="PTHR24373:SF370">
    <property type="entry name" value="FISH-LIPS, ISOFORM E"/>
    <property type="match status" value="1"/>
</dbReference>
<reference evidence="5" key="1">
    <citation type="submission" date="2021-03" db="EMBL/GenBank/DDBJ databases">
        <authorList>
            <person name="Bekaert M."/>
        </authorList>
    </citation>
    <scope>NUCLEOTIDE SEQUENCE</scope>
</reference>
<evidence type="ECO:0000313" key="6">
    <source>
        <dbReference type="Proteomes" id="UP000683360"/>
    </source>
</evidence>
<dbReference type="Proteomes" id="UP000683360">
    <property type="component" value="Unassembled WGS sequence"/>
</dbReference>
<dbReference type="PROSITE" id="PS50853">
    <property type="entry name" value="FN3"/>
    <property type="match status" value="1"/>
</dbReference>
<sequence>MQHAYTNKKLAYKSWYTLRNLNKLDIAYNFFKYVPKAAKTIALQDFRILNMAGNKLTAIPAGTFQTVNFTDLNLQSNEFRFTHENPFTNLSSLRYLNLHNNDVDYIPEAAFDNCNDLREFYFHNNKLTQLPSLGDFSDLGAYYFSASNNRITEIKSYTFANMNGYSLNMNDMEISHVPASAFVNVNAKDLLLQNNQIEYIEENAFDNVILTEDLYMENNKVTEISSDTFLNHGTLQILDMSGNGLKKIEQGTLDALSDLTYLTLTGNTDIGCDCYLLDTMTVVKSIITDGECSSPVGLAGISLDSSSSGSLPHFLSADPALFLCSPYHVNAVALSGTSIAVTWTRPNNSVSSTSYLPDASTTPWQYYVFCTDGTVNANAVVSSGTYTYTFTSVDGIQTETEYICAVALHDGSSLSAYSSPAVVTTQVGSRYQSAKLTPAGYQSAKLTPAGYQSAKLTPAGYQSAKFISAGYHVTDSDFTGYADTIISKPTYVPSPYGAWLKRSSNPSFDTFSGWFVDNPGTNMALNDTIILTADTGASVPTHRFTTAIRSGFIYQGNETLTVGGGDDVWVYLNGVLVLEVITRDAGTSIPCKQIDISAAATSGGATITPHYGTVSGSSCIITSTVPSDAITLELEHEKYLDKEFSYVSMGSKRHSRPFVSMDNNILR</sequence>
<evidence type="ECO:0000256" key="2">
    <source>
        <dbReference type="ARBA" id="ARBA00022729"/>
    </source>
</evidence>
<comment type="caution">
    <text evidence="5">The sequence shown here is derived from an EMBL/GenBank/DDBJ whole genome shotgun (WGS) entry which is preliminary data.</text>
</comment>
<gene>
    <name evidence="5" type="ORF">MEDL_55047</name>
</gene>
<organism evidence="5 6">
    <name type="scientific">Mytilus edulis</name>
    <name type="common">Blue mussel</name>
    <dbReference type="NCBI Taxonomy" id="6550"/>
    <lineage>
        <taxon>Eukaryota</taxon>
        <taxon>Metazoa</taxon>
        <taxon>Spiralia</taxon>
        <taxon>Lophotrochozoa</taxon>
        <taxon>Mollusca</taxon>
        <taxon>Bivalvia</taxon>
        <taxon>Autobranchia</taxon>
        <taxon>Pteriomorphia</taxon>
        <taxon>Mytilida</taxon>
        <taxon>Mytiloidea</taxon>
        <taxon>Mytilidae</taxon>
        <taxon>Mytilinae</taxon>
        <taxon>Mytilus</taxon>
    </lineage>
</organism>
<keyword evidence="6" id="KW-1185">Reference proteome</keyword>
<dbReference type="Gene3D" id="2.60.40.10">
    <property type="entry name" value="Immunoglobulins"/>
    <property type="match status" value="1"/>
</dbReference>
<dbReference type="SUPFAM" id="SSF49265">
    <property type="entry name" value="Fibronectin type III"/>
    <property type="match status" value="1"/>
</dbReference>
<dbReference type="EMBL" id="CAJPWZ010002687">
    <property type="protein sequence ID" value="CAG2242895.1"/>
    <property type="molecule type" value="Genomic_DNA"/>
</dbReference>
<dbReference type="InterPro" id="IPR013783">
    <property type="entry name" value="Ig-like_fold"/>
</dbReference>
<dbReference type="InterPro" id="IPR032675">
    <property type="entry name" value="LRR_dom_sf"/>
</dbReference>
<evidence type="ECO:0000259" key="4">
    <source>
        <dbReference type="PROSITE" id="PS50853"/>
    </source>
</evidence>
<name>A0A8S3UH90_MYTED</name>
<dbReference type="InterPro" id="IPR001611">
    <property type="entry name" value="Leu-rich_rpt"/>
</dbReference>
<dbReference type="InterPro" id="IPR026906">
    <property type="entry name" value="LRR_5"/>
</dbReference>
<keyword evidence="2" id="KW-0732">Signal</keyword>
<dbReference type="InterPro" id="IPR036116">
    <property type="entry name" value="FN3_sf"/>
</dbReference>
<keyword evidence="3" id="KW-0677">Repeat</keyword>
<evidence type="ECO:0000256" key="1">
    <source>
        <dbReference type="ARBA" id="ARBA00022614"/>
    </source>
</evidence>
<dbReference type="InterPro" id="IPR003961">
    <property type="entry name" value="FN3_dom"/>
</dbReference>
<feature type="domain" description="Fibronectin type-III" evidence="4">
    <location>
        <begin position="325"/>
        <end position="428"/>
    </location>
</feature>
<keyword evidence="1" id="KW-0433">Leucine-rich repeat</keyword>
<dbReference type="OrthoDB" id="14563at2759"/>
<evidence type="ECO:0000313" key="5">
    <source>
        <dbReference type="EMBL" id="CAG2242895.1"/>
    </source>
</evidence>
<dbReference type="GO" id="GO:0005615">
    <property type="term" value="C:extracellular space"/>
    <property type="evidence" value="ECO:0007669"/>
    <property type="project" value="TreeGrafter"/>
</dbReference>
<dbReference type="AlphaFoldDB" id="A0A8S3UH90"/>
<dbReference type="SUPFAM" id="SSF52058">
    <property type="entry name" value="L domain-like"/>
    <property type="match status" value="1"/>
</dbReference>